<feature type="non-terminal residue" evidence="1">
    <location>
        <position position="1"/>
    </location>
</feature>
<dbReference type="Proteomes" id="UP000790709">
    <property type="component" value="Unassembled WGS sequence"/>
</dbReference>
<evidence type="ECO:0000313" key="2">
    <source>
        <dbReference type="Proteomes" id="UP000790709"/>
    </source>
</evidence>
<feature type="non-terminal residue" evidence="1">
    <location>
        <position position="136"/>
    </location>
</feature>
<reference evidence="1" key="1">
    <citation type="journal article" date="2021" name="New Phytol.">
        <title>Evolutionary innovations through gain and loss of genes in the ectomycorrhizal Boletales.</title>
        <authorList>
            <person name="Wu G."/>
            <person name="Miyauchi S."/>
            <person name="Morin E."/>
            <person name="Kuo A."/>
            <person name="Drula E."/>
            <person name="Varga T."/>
            <person name="Kohler A."/>
            <person name="Feng B."/>
            <person name="Cao Y."/>
            <person name="Lipzen A."/>
            <person name="Daum C."/>
            <person name="Hundley H."/>
            <person name="Pangilinan J."/>
            <person name="Johnson J."/>
            <person name="Barry K."/>
            <person name="LaButti K."/>
            <person name="Ng V."/>
            <person name="Ahrendt S."/>
            <person name="Min B."/>
            <person name="Choi I.G."/>
            <person name="Park H."/>
            <person name="Plett J.M."/>
            <person name="Magnuson J."/>
            <person name="Spatafora J.W."/>
            <person name="Nagy L.G."/>
            <person name="Henrissat B."/>
            <person name="Grigoriev I.V."/>
            <person name="Yang Z.L."/>
            <person name="Xu J."/>
            <person name="Martin F.M."/>
        </authorList>
    </citation>
    <scope>NUCLEOTIDE SEQUENCE</scope>
    <source>
        <strain evidence="1">KUC20120723A-06</strain>
    </source>
</reference>
<proteinExistence type="predicted"/>
<gene>
    <name evidence="1" type="ORF">BV22DRAFT_983905</name>
</gene>
<accession>A0ACB8BMU1</accession>
<keyword evidence="2" id="KW-1185">Reference proteome</keyword>
<comment type="caution">
    <text evidence="1">The sequence shown here is derived from an EMBL/GenBank/DDBJ whole genome shotgun (WGS) entry which is preliminary data.</text>
</comment>
<sequence length="136" mass="15413">HFKKLQEVFNKDDILLQNILNYNVIGIQLGGGCKSTGEQFFFAHLDKSRYKLKSDDLELVTVIKSVCADGTAPIKPCFVFSSVHHAAQWYNSPDGILIAITENEWTSNKVCQQWFTKNFVRDARAHTDPSKPIVLI</sequence>
<name>A0ACB8BMU1_9AGAM</name>
<evidence type="ECO:0000313" key="1">
    <source>
        <dbReference type="EMBL" id="KAH7927231.1"/>
    </source>
</evidence>
<protein>
    <submittedName>
        <fullName evidence="1">Uncharacterized protein</fullName>
    </submittedName>
</protein>
<organism evidence="1 2">
    <name type="scientific">Leucogyrophana mollusca</name>
    <dbReference type="NCBI Taxonomy" id="85980"/>
    <lineage>
        <taxon>Eukaryota</taxon>
        <taxon>Fungi</taxon>
        <taxon>Dikarya</taxon>
        <taxon>Basidiomycota</taxon>
        <taxon>Agaricomycotina</taxon>
        <taxon>Agaricomycetes</taxon>
        <taxon>Agaricomycetidae</taxon>
        <taxon>Boletales</taxon>
        <taxon>Boletales incertae sedis</taxon>
        <taxon>Leucogyrophana</taxon>
    </lineage>
</organism>
<dbReference type="EMBL" id="MU266370">
    <property type="protein sequence ID" value="KAH7927231.1"/>
    <property type="molecule type" value="Genomic_DNA"/>
</dbReference>